<keyword evidence="3 5" id="KW-1133">Transmembrane helix</keyword>
<dbReference type="PANTHER" id="PTHR37422:SF13">
    <property type="entry name" value="LIPOPOLYSACCHARIDE BIOSYNTHESIS PROTEIN PA4999-RELATED"/>
    <property type="match status" value="1"/>
</dbReference>
<feature type="transmembrane region" description="Helical" evidence="5">
    <location>
        <begin position="88"/>
        <end position="109"/>
    </location>
</feature>
<feature type="transmembrane region" description="Helical" evidence="5">
    <location>
        <begin position="382"/>
        <end position="401"/>
    </location>
</feature>
<feature type="transmembrane region" description="Helical" evidence="5">
    <location>
        <begin position="334"/>
        <end position="362"/>
    </location>
</feature>
<dbReference type="EMBL" id="JAQPOK010000134">
    <property type="protein sequence ID" value="MDJ1180663.1"/>
    <property type="molecule type" value="Genomic_DNA"/>
</dbReference>
<evidence type="ECO:0000256" key="3">
    <source>
        <dbReference type="ARBA" id="ARBA00022989"/>
    </source>
</evidence>
<evidence type="ECO:0000259" key="6">
    <source>
        <dbReference type="Pfam" id="PF04932"/>
    </source>
</evidence>
<dbReference type="InterPro" id="IPR051533">
    <property type="entry name" value="WaaL-like"/>
</dbReference>
<gene>
    <name evidence="7" type="ORF">PJF56_17530</name>
</gene>
<protein>
    <submittedName>
        <fullName evidence="7">O-antigen ligase family protein</fullName>
    </submittedName>
</protein>
<dbReference type="PANTHER" id="PTHR37422">
    <property type="entry name" value="TEICHURONIC ACID BIOSYNTHESIS PROTEIN TUAE"/>
    <property type="match status" value="1"/>
</dbReference>
<evidence type="ECO:0000313" key="8">
    <source>
        <dbReference type="Proteomes" id="UP001231370"/>
    </source>
</evidence>
<sequence>MKPSSGHLNQALLLLLLGSSLLSRLKVPDVGIGIHFILMGSVGLVAIIHNWPALIREFRCHRQLWILLGLFYSWVWISALLSDWRAIALYYSLKYSIYAIVLCAFVALLRAIPQTSTADKIALSILTLIGMGGFLEQAFPHNELINFFSYPDHYPRIHSIIQGPNPFGVLMAISSIITLLWNRDRSYLPRQYWVYPFIILIALSGSRNGWLVFAIGLVLVRINNYISFRLATNLFLFLIVCLLLIQPSSERIIPQLWANLNTPQAAIAQTSSINLATFHPPAVPHTSVDDRFILWKQATKTALEYPVSGVGIGVFQEVFCHQIYGHSRFNTHNLFLGIWVELGIIGVLFFVLTLGVVWKIAVKDHQTLLHFIPSILFLSSQMVDYFIYEYAVTTIAIYWFVRPLIQSRPRMVSDVIHK</sequence>
<dbReference type="GO" id="GO:0016874">
    <property type="term" value="F:ligase activity"/>
    <property type="evidence" value="ECO:0007669"/>
    <property type="project" value="UniProtKB-KW"/>
</dbReference>
<evidence type="ECO:0000256" key="4">
    <source>
        <dbReference type="ARBA" id="ARBA00023136"/>
    </source>
</evidence>
<comment type="caution">
    <text evidence="7">The sequence shown here is derived from an EMBL/GenBank/DDBJ whole genome shotgun (WGS) entry which is preliminary data.</text>
</comment>
<evidence type="ECO:0000313" key="7">
    <source>
        <dbReference type="EMBL" id="MDJ1180663.1"/>
    </source>
</evidence>
<feature type="domain" description="O-antigen ligase-related" evidence="6">
    <location>
        <begin position="198"/>
        <end position="351"/>
    </location>
</feature>
<evidence type="ECO:0000256" key="2">
    <source>
        <dbReference type="ARBA" id="ARBA00022692"/>
    </source>
</evidence>
<comment type="subcellular location">
    <subcellularLocation>
        <location evidence="1">Membrane</location>
        <topology evidence="1">Multi-pass membrane protein</topology>
    </subcellularLocation>
</comment>
<organism evidence="7 8">
    <name type="scientific">Roseofilum halophilum BLCC-M91</name>
    <dbReference type="NCBI Taxonomy" id="3022259"/>
    <lineage>
        <taxon>Bacteria</taxon>
        <taxon>Bacillati</taxon>
        <taxon>Cyanobacteriota</taxon>
        <taxon>Cyanophyceae</taxon>
        <taxon>Desertifilales</taxon>
        <taxon>Desertifilaceae</taxon>
        <taxon>Roseofilum</taxon>
        <taxon>Roseofilum halophilum</taxon>
    </lineage>
</organism>
<accession>A0ABT7BN93</accession>
<feature type="transmembrane region" description="Helical" evidence="5">
    <location>
        <begin position="32"/>
        <end position="52"/>
    </location>
</feature>
<feature type="transmembrane region" description="Helical" evidence="5">
    <location>
        <begin position="226"/>
        <end position="245"/>
    </location>
</feature>
<feature type="transmembrane region" description="Helical" evidence="5">
    <location>
        <begin position="159"/>
        <end position="181"/>
    </location>
</feature>
<keyword evidence="4 5" id="KW-0472">Membrane</keyword>
<feature type="transmembrane region" description="Helical" evidence="5">
    <location>
        <begin position="64"/>
        <end position="82"/>
    </location>
</feature>
<reference evidence="7 8" key="1">
    <citation type="submission" date="2023-01" db="EMBL/GenBank/DDBJ databases">
        <title>Novel diversity within Roseofilum (Cyanobacteria; Desertifilaceae) from marine benthic mats with descriptions of four novel species.</title>
        <authorList>
            <person name="Wang Y."/>
            <person name="Berthold D.E."/>
            <person name="Hu J."/>
            <person name="Lefler F.W."/>
            <person name="Laughinghouse H.D. IV."/>
        </authorList>
    </citation>
    <scope>NUCLEOTIDE SEQUENCE [LARGE SCALE GENOMIC DNA]</scope>
    <source>
        <strain evidence="7 8">BLCC-M91</strain>
    </source>
</reference>
<feature type="transmembrane region" description="Helical" evidence="5">
    <location>
        <begin position="121"/>
        <end position="139"/>
    </location>
</feature>
<dbReference type="Proteomes" id="UP001231370">
    <property type="component" value="Unassembled WGS sequence"/>
</dbReference>
<evidence type="ECO:0000256" key="1">
    <source>
        <dbReference type="ARBA" id="ARBA00004141"/>
    </source>
</evidence>
<proteinExistence type="predicted"/>
<keyword evidence="7" id="KW-0436">Ligase</keyword>
<evidence type="ECO:0000256" key="5">
    <source>
        <dbReference type="SAM" id="Phobius"/>
    </source>
</evidence>
<dbReference type="Pfam" id="PF04932">
    <property type="entry name" value="Wzy_C"/>
    <property type="match status" value="1"/>
</dbReference>
<keyword evidence="8" id="KW-1185">Reference proteome</keyword>
<name>A0ABT7BN93_9CYAN</name>
<feature type="transmembrane region" description="Helical" evidence="5">
    <location>
        <begin position="193"/>
        <end position="220"/>
    </location>
</feature>
<keyword evidence="2 5" id="KW-0812">Transmembrane</keyword>
<dbReference type="RefSeq" id="WP_283763964.1">
    <property type="nucleotide sequence ID" value="NZ_JAQPOK010000134.1"/>
</dbReference>
<dbReference type="InterPro" id="IPR007016">
    <property type="entry name" value="O-antigen_ligase-rel_domated"/>
</dbReference>